<keyword evidence="5" id="KW-1185">Reference proteome</keyword>
<protein>
    <submittedName>
        <fullName evidence="4">Uncharacterized protein</fullName>
    </submittedName>
</protein>
<reference evidence="4 5" key="1">
    <citation type="submission" date="2024-04" db="EMBL/GenBank/DDBJ databases">
        <authorList>
            <consortium name="Genoscope - CEA"/>
            <person name="William W."/>
        </authorList>
    </citation>
    <scope>NUCLEOTIDE SEQUENCE [LARGE SCALE GENOMIC DNA]</scope>
</reference>
<accession>A0AAV2HN01</accession>
<dbReference type="InterPro" id="IPR002110">
    <property type="entry name" value="Ankyrin_rpt"/>
</dbReference>
<dbReference type="PROSITE" id="PS50297">
    <property type="entry name" value="ANK_REP_REGION"/>
    <property type="match status" value="1"/>
</dbReference>
<feature type="repeat" description="ANK" evidence="3">
    <location>
        <begin position="85"/>
        <end position="117"/>
    </location>
</feature>
<evidence type="ECO:0000313" key="4">
    <source>
        <dbReference type="EMBL" id="CAL1535222.1"/>
    </source>
</evidence>
<comment type="caution">
    <text evidence="4">The sequence shown here is derived from an EMBL/GenBank/DDBJ whole genome shotgun (WGS) entry which is preliminary data.</text>
</comment>
<dbReference type="PANTHER" id="PTHR24198:SF165">
    <property type="entry name" value="ANKYRIN REPEAT-CONTAINING PROTEIN-RELATED"/>
    <property type="match status" value="1"/>
</dbReference>
<gene>
    <name evidence="4" type="ORF">GSLYS_00009182001</name>
</gene>
<dbReference type="SMART" id="SM00248">
    <property type="entry name" value="ANK"/>
    <property type="match status" value="4"/>
</dbReference>
<evidence type="ECO:0000313" key="5">
    <source>
        <dbReference type="Proteomes" id="UP001497497"/>
    </source>
</evidence>
<keyword evidence="1" id="KW-0677">Repeat</keyword>
<dbReference type="InterPro" id="IPR036770">
    <property type="entry name" value="Ankyrin_rpt-contain_sf"/>
</dbReference>
<dbReference type="SUPFAM" id="SSF48403">
    <property type="entry name" value="Ankyrin repeat"/>
    <property type="match status" value="1"/>
</dbReference>
<evidence type="ECO:0000256" key="1">
    <source>
        <dbReference type="ARBA" id="ARBA00022737"/>
    </source>
</evidence>
<dbReference type="PROSITE" id="PS50088">
    <property type="entry name" value="ANK_REPEAT"/>
    <property type="match status" value="1"/>
</dbReference>
<evidence type="ECO:0000256" key="3">
    <source>
        <dbReference type="PROSITE-ProRule" id="PRU00023"/>
    </source>
</evidence>
<dbReference type="Gene3D" id="1.25.40.20">
    <property type="entry name" value="Ankyrin repeat-containing domain"/>
    <property type="match status" value="1"/>
</dbReference>
<keyword evidence="2 3" id="KW-0040">ANK repeat</keyword>
<dbReference type="EMBL" id="CAXITT010000195">
    <property type="protein sequence ID" value="CAL1535222.1"/>
    <property type="molecule type" value="Genomic_DNA"/>
</dbReference>
<sequence length="252" mass="27690">MTSPIDQSVPGTSIHYNDQILHSTLTHQNSADIFKLVKALSQFRPRLFSQKALDIGLITACKIRNPLIVQGLLHNGANLETRDERGMTPLLLCAELSMSELAKILLQRGANVNAISFYGETPLIVSTYLPGSAAMAKLLLEHPQVDLRHQNNNGYSALMSAIEAHNISVVKLLINADTLGTTDDLQEPQVNNDGETVEEIAQRVGVADLLKLIRDEKRTGVRSLHQALLNRDIKSVQILTNCNDGVQDNKLT</sequence>
<dbReference type="AlphaFoldDB" id="A0AAV2HN01"/>
<evidence type="ECO:0000256" key="2">
    <source>
        <dbReference type="ARBA" id="ARBA00023043"/>
    </source>
</evidence>
<dbReference type="Proteomes" id="UP001497497">
    <property type="component" value="Unassembled WGS sequence"/>
</dbReference>
<proteinExistence type="predicted"/>
<dbReference type="Pfam" id="PF00023">
    <property type="entry name" value="Ank"/>
    <property type="match status" value="1"/>
</dbReference>
<name>A0AAV2HN01_LYMST</name>
<organism evidence="4 5">
    <name type="scientific">Lymnaea stagnalis</name>
    <name type="common">Great pond snail</name>
    <name type="synonym">Helix stagnalis</name>
    <dbReference type="NCBI Taxonomy" id="6523"/>
    <lineage>
        <taxon>Eukaryota</taxon>
        <taxon>Metazoa</taxon>
        <taxon>Spiralia</taxon>
        <taxon>Lophotrochozoa</taxon>
        <taxon>Mollusca</taxon>
        <taxon>Gastropoda</taxon>
        <taxon>Heterobranchia</taxon>
        <taxon>Euthyneura</taxon>
        <taxon>Panpulmonata</taxon>
        <taxon>Hygrophila</taxon>
        <taxon>Lymnaeoidea</taxon>
        <taxon>Lymnaeidae</taxon>
        <taxon>Lymnaea</taxon>
    </lineage>
</organism>
<dbReference type="PANTHER" id="PTHR24198">
    <property type="entry name" value="ANKYRIN REPEAT AND PROTEIN KINASE DOMAIN-CONTAINING PROTEIN"/>
    <property type="match status" value="1"/>
</dbReference>
<dbReference type="Pfam" id="PF12796">
    <property type="entry name" value="Ank_2"/>
    <property type="match status" value="1"/>
</dbReference>